<protein>
    <submittedName>
        <fullName evidence="3">WecB/tagA/cpsF family glycosyltransferase</fullName>
    </submittedName>
</protein>
<dbReference type="InterPro" id="IPR004629">
    <property type="entry name" value="WecG_TagA_CpsF"/>
</dbReference>
<gene>
    <name evidence="3" type="ORF">SLA_0654</name>
</gene>
<dbReference type="NCBIfam" id="TIGR00696">
    <property type="entry name" value="wecG_tagA_cpsF"/>
    <property type="match status" value="1"/>
</dbReference>
<evidence type="ECO:0000256" key="1">
    <source>
        <dbReference type="ARBA" id="ARBA00022676"/>
    </source>
</evidence>
<dbReference type="CDD" id="cd06533">
    <property type="entry name" value="Glyco_transf_WecG_TagA"/>
    <property type="match status" value="1"/>
</dbReference>
<dbReference type="Pfam" id="PF03808">
    <property type="entry name" value="Glyco_tran_WecG"/>
    <property type="match status" value="1"/>
</dbReference>
<evidence type="ECO:0000313" key="3">
    <source>
        <dbReference type="EMBL" id="BAU81608.1"/>
    </source>
</evidence>
<dbReference type="KEGG" id="slau:SLA_0654"/>
<dbReference type="EMBL" id="AP017424">
    <property type="protein sequence ID" value="BAU81608.1"/>
    <property type="molecule type" value="Genomic_DNA"/>
</dbReference>
<keyword evidence="4" id="KW-1185">Reference proteome</keyword>
<keyword evidence="2 3" id="KW-0808">Transferase</keyword>
<proteinExistence type="predicted"/>
<dbReference type="RefSeq" id="WP_359875759.1">
    <property type="nucleotide sequence ID" value="NZ_JBEYHT010000014.1"/>
</dbReference>
<sequence>MTLRQHLFGVTLDALTLDQTVERCLAAVRAGERLEIGVVNAAKLVAMRRDPALARAVSGCDLILADGQSVVWAGRLLRRPLPERVAGIDLFERLLAEAETAGLSVYFLGATQDALDRMLRRIAVRHPGLRVAGSRHGYFADREQGAIADAVAASGAHMLFLGMTSPKKENFTAGYGARTGAGLVHGVGGSFDVLAGVTRRAPVRWQRLGLEWLYRALQEPRRLGRRYLTTNASFALMTGRELLRRTPAPSISTASRGES</sequence>
<evidence type="ECO:0000313" key="4">
    <source>
        <dbReference type="Proteomes" id="UP000217676"/>
    </source>
</evidence>
<organism evidence="3 4">
    <name type="scientific">Streptomyces laurentii</name>
    <dbReference type="NCBI Taxonomy" id="39478"/>
    <lineage>
        <taxon>Bacteria</taxon>
        <taxon>Bacillati</taxon>
        <taxon>Actinomycetota</taxon>
        <taxon>Actinomycetes</taxon>
        <taxon>Kitasatosporales</taxon>
        <taxon>Streptomycetaceae</taxon>
        <taxon>Streptomyces</taxon>
    </lineage>
</organism>
<dbReference type="GO" id="GO:0016758">
    <property type="term" value="F:hexosyltransferase activity"/>
    <property type="evidence" value="ECO:0007669"/>
    <property type="project" value="TreeGrafter"/>
</dbReference>
<dbReference type="AlphaFoldDB" id="A0A169N3H6"/>
<dbReference type="PANTHER" id="PTHR34136:SF1">
    <property type="entry name" value="UDP-N-ACETYL-D-MANNOSAMINURONIC ACID TRANSFERASE"/>
    <property type="match status" value="1"/>
</dbReference>
<reference evidence="3 4" key="1">
    <citation type="journal article" date="2016" name="Genome Announc.">
        <title>Complete Genome Sequence of Thiostrepton-Producing Streptomyces laurentii ATCC 31255.</title>
        <authorList>
            <person name="Doi K."/>
            <person name="Fujino Y."/>
            <person name="Nagayoshi Y."/>
            <person name="Ohshima T."/>
            <person name="Ogata S."/>
        </authorList>
    </citation>
    <scope>NUCLEOTIDE SEQUENCE [LARGE SCALE GENOMIC DNA]</scope>
    <source>
        <strain evidence="3 4">ATCC 31255</strain>
    </source>
</reference>
<dbReference type="PANTHER" id="PTHR34136">
    <property type="match status" value="1"/>
</dbReference>
<accession>A0A169N3H6</accession>
<keyword evidence="1" id="KW-0328">Glycosyltransferase</keyword>
<name>A0A169N3H6_STRLU</name>
<dbReference type="Proteomes" id="UP000217676">
    <property type="component" value="Chromosome"/>
</dbReference>
<evidence type="ECO:0000256" key="2">
    <source>
        <dbReference type="ARBA" id="ARBA00022679"/>
    </source>
</evidence>